<sequence length="73" mass="8682">MIASEWRQKLIIPWKMRFIIDFLFTKMDFLIPYSQPRIRLAAPERTSCHLGSIVFSRRLLTVLFAIFCDLCCN</sequence>
<proteinExistence type="predicted"/>
<dbReference type="EMBL" id="AGNL01006383">
    <property type="protein sequence ID" value="EJK72091.1"/>
    <property type="molecule type" value="Genomic_DNA"/>
</dbReference>
<reference evidence="1 2" key="1">
    <citation type="journal article" date="2012" name="Genome Biol.">
        <title>Genome and low-iron response of an oceanic diatom adapted to chronic iron limitation.</title>
        <authorList>
            <person name="Lommer M."/>
            <person name="Specht M."/>
            <person name="Roy A.S."/>
            <person name="Kraemer L."/>
            <person name="Andreson R."/>
            <person name="Gutowska M.A."/>
            <person name="Wolf J."/>
            <person name="Bergner S.V."/>
            <person name="Schilhabel M.B."/>
            <person name="Klostermeier U.C."/>
            <person name="Beiko R.G."/>
            <person name="Rosenstiel P."/>
            <person name="Hippler M."/>
            <person name="Laroche J."/>
        </authorList>
    </citation>
    <scope>NUCLEOTIDE SEQUENCE [LARGE SCALE GENOMIC DNA]</scope>
    <source>
        <strain evidence="1 2">CCMP1005</strain>
    </source>
</reference>
<accession>K0TF01</accession>
<comment type="caution">
    <text evidence="1">The sequence shown here is derived from an EMBL/GenBank/DDBJ whole genome shotgun (WGS) entry which is preliminary data.</text>
</comment>
<name>K0TF01_THAOC</name>
<dbReference type="AlphaFoldDB" id="K0TF01"/>
<dbReference type="Proteomes" id="UP000266841">
    <property type="component" value="Unassembled WGS sequence"/>
</dbReference>
<evidence type="ECO:0000313" key="1">
    <source>
        <dbReference type="EMBL" id="EJK72091.1"/>
    </source>
</evidence>
<organism evidence="1 2">
    <name type="scientific">Thalassiosira oceanica</name>
    <name type="common">Marine diatom</name>
    <dbReference type="NCBI Taxonomy" id="159749"/>
    <lineage>
        <taxon>Eukaryota</taxon>
        <taxon>Sar</taxon>
        <taxon>Stramenopiles</taxon>
        <taxon>Ochrophyta</taxon>
        <taxon>Bacillariophyta</taxon>
        <taxon>Coscinodiscophyceae</taxon>
        <taxon>Thalassiosirophycidae</taxon>
        <taxon>Thalassiosirales</taxon>
        <taxon>Thalassiosiraceae</taxon>
        <taxon>Thalassiosira</taxon>
    </lineage>
</organism>
<keyword evidence="2" id="KW-1185">Reference proteome</keyword>
<evidence type="ECO:0000313" key="2">
    <source>
        <dbReference type="Proteomes" id="UP000266841"/>
    </source>
</evidence>
<gene>
    <name evidence="1" type="ORF">THAOC_06414</name>
</gene>
<protein>
    <submittedName>
        <fullName evidence="1">Uncharacterized protein</fullName>
    </submittedName>
</protein>